<gene>
    <name evidence="2" type="ORF">HW554_15195</name>
</gene>
<dbReference type="SUPFAM" id="SSF53335">
    <property type="entry name" value="S-adenosyl-L-methionine-dependent methyltransferases"/>
    <property type="match status" value="1"/>
</dbReference>
<dbReference type="GO" id="GO:0008757">
    <property type="term" value="F:S-adenosylmethionine-dependent methyltransferase activity"/>
    <property type="evidence" value="ECO:0007669"/>
    <property type="project" value="InterPro"/>
</dbReference>
<keyword evidence="3" id="KW-1185">Reference proteome</keyword>
<dbReference type="CDD" id="cd02440">
    <property type="entry name" value="AdoMet_MTases"/>
    <property type="match status" value="1"/>
</dbReference>
<proteinExistence type="predicted"/>
<dbReference type="PANTHER" id="PTHR43861:SF1">
    <property type="entry name" value="TRANS-ACONITATE 2-METHYLTRANSFERASE"/>
    <property type="match status" value="1"/>
</dbReference>
<evidence type="ECO:0000259" key="1">
    <source>
        <dbReference type="Pfam" id="PF08241"/>
    </source>
</evidence>
<organism evidence="2 3">
    <name type="scientific">Hymenobacter lapidiphilus</name>
    <dbReference type="NCBI Taxonomy" id="2608003"/>
    <lineage>
        <taxon>Bacteria</taxon>
        <taxon>Pseudomonadati</taxon>
        <taxon>Bacteroidota</taxon>
        <taxon>Cytophagia</taxon>
        <taxon>Cytophagales</taxon>
        <taxon>Hymenobacteraceae</taxon>
        <taxon>Hymenobacter</taxon>
    </lineage>
</organism>
<evidence type="ECO:0000313" key="3">
    <source>
        <dbReference type="Proteomes" id="UP000565521"/>
    </source>
</evidence>
<accession>A0A7Y7PR88</accession>
<feature type="domain" description="Methyltransferase type 11" evidence="1">
    <location>
        <begin position="92"/>
        <end position="195"/>
    </location>
</feature>
<dbReference type="GO" id="GO:0032259">
    <property type="term" value="P:methylation"/>
    <property type="evidence" value="ECO:0007669"/>
    <property type="project" value="UniProtKB-KW"/>
</dbReference>
<sequence>MHRYLEQALRVSRRLLDNYADIHEPEEKIMADSQAFWNGLSNHGHDGGPAHWRGQSIFTDDERWMSLGRNSLRIFSQLAGDDWLQCKPRRIVDWGCGGGSCAVHFAPGAARYYGVDITPASLQECERQTQALGLHNFVPVLFAVSDPEQVAALIPETCDLVLSTYVFELLPSKDYGRRILRVIENLLEADGLAFIQIKYGTNKLNSRAYRWGYAKNMGNMTTYLIDEFWELAKECGLQPHLVYLEPVEPLINDHNFAYFLLRKHA</sequence>
<dbReference type="EMBL" id="JABKAU010000032">
    <property type="protein sequence ID" value="NVO32560.1"/>
    <property type="molecule type" value="Genomic_DNA"/>
</dbReference>
<name>A0A7Y7PR88_9BACT</name>
<evidence type="ECO:0000313" key="2">
    <source>
        <dbReference type="EMBL" id="NVO32560.1"/>
    </source>
</evidence>
<dbReference type="InterPro" id="IPR013216">
    <property type="entry name" value="Methyltransf_11"/>
</dbReference>
<dbReference type="Gene3D" id="3.40.50.150">
    <property type="entry name" value="Vaccinia Virus protein VP39"/>
    <property type="match status" value="1"/>
</dbReference>
<comment type="caution">
    <text evidence="2">The sequence shown here is derived from an EMBL/GenBank/DDBJ whole genome shotgun (WGS) entry which is preliminary data.</text>
</comment>
<reference evidence="2 3" key="1">
    <citation type="submission" date="2020-05" db="EMBL/GenBank/DDBJ databases">
        <title>Hymenobacter terrestris sp. nov. and Hymenobacter lapidiphilus sp. nov., isolated from regoliths in Antarctica.</title>
        <authorList>
            <person name="Sedlacek I."/>
            <person name="Pantucek R."/>
            <person name="Zeman M."/>
            <person name="Holochova P."/>
            <person name="Kralova S."/>
            <person name="Stankova E."/>
            <person name="Sedo O."/>
            <person name="Micenkova L."/>
            <person name="Svec P."/>
            <person name="Gupta V."/>
            <person name="Sood U."/>
            <person name="Korpole U.S."/>
            <person name="Lal R."/>
        </authorList>
    </citation>
    <scope>NUCLEOTIDE SEQUENCE [LARGE SCALE GENOMIC DNA]</scope>
    <source>
        <strain evidence="2 3">P5342</strain>
    </source>
</reference>
<dbReference type="RefSeq" id="WP_176909436.1">
    <property type="nucleotide sequence ID" value="NZ_JABKAU010000032.1"/>
</dbReference>
<keyword evidence="2" id="KW-0808">Transferase</keyword>
<dbReference type="Proteomes" id="UP000565521">
    <property type="component" value="Unassembled WGS sequence"/>
</dbReference>
<keyword evidence="2" id="KW-0489">Methyltransferase</keyword>
<dbReference type="AlphaFoldDB" id="A0A7Y7PR88"/>
<dbReference type="InterPro" id="IPR029063">
    <property type="entry name" value="SAM-dependent_MTases_sf"/>
</dbReference>
<dbReference type="PANTHER" id="PTHR43861">
    <property type="entry name" value="TRANS-ACONITATE 2-METHYLTRANSFERASE-RELATED"/>
    <property type="match status" value="1"/>
</dbReference>
<protein>
    <submittedName>
        <fullName evidence="2">Class I SAM-dependent methyltransferase</fullName>
    </submittedName>
</protein>
<dbReference type="Pfam" id="PF08241">
    <property type="entry name" value="Methyltransf_11"/>
    <property type="match status" value="1"/>
</dbReference>